<accession>A0A949K7Z1</accession>
<dbReference type="RefSeq" id="WP_238722062.1">
    <property type="nucleotide sequence ID" value="NZ_JAHQCW010000022.1"/>
</dbReference>
<name>A0A949K7Z1_9FIRM</name>
<dbReference type="Proteomes" id="UP000712157">
    <property type="component" value="Unassembled WGS sequence"/>
</dbReference>
<dbReference type="EMBL" id="JAHQCW010000022">
    <property type="protein sequence ID" value="MBU9737572.1"/>
    <property type="molecule type" value="Genomic_DNA"/>
</dbReference>
<gene>
    <name evidence="1" type="ORF">KTH89_13565</name>
</gene>
<sequence>MSTTDLQEALKEKEKEILRLQADNTYLYQTVCTLNQTLNRMNDKFI</sequence>
<evidence type="ECO:0000313" key="1">
    <source>
        <dbReference type="EMBL" id="MBU9737572.1"/>
    </source>
</evidence>
<evidence type="ECO:0000313" key="2">
    <source>
        <dbReference type="Proteomes" id="UP000712157"/>
    </source>
</evidence>
<reference evidence="1" key="1">
    <citation type="submission" date="2021-06" db="EMBL/GenBank/DDBJ databases">
        <title>Description of novel taxa of the family Lachnospiraceae.</title>
        <authorList>
            <person name="Chaplin A.V."/>
            <person name="Sokolova S.R."/>
            <person name="Pikina A.P."/>
            <person name="Korzhanova M."/>
            <person name="Belova V."/>
            <person name="Korostin D."/>
            <person name="Efimov B.A."/>
        </authorList>
    </citation>
    <scope>NUCLEOTIDE SEQUENCE</scope>
    <source>
        <strain evidence="1">ASD5720</strain>
    </source>
</reference>
<keyword evidence="2" id="KW-1185">Reference proteome</keyword>
<proteinExistence type="predicted"/>
<comment type="caution">
    <text evidence="1">The sequence shown here is derived from an EMBL/GenBank/DDBJ whole genome shotgun (WGS) entry which is preliminary data.</text>
</comment>
<organism evidence="1 2">
    <name type="scientific">Diplocloster agilis</name>
    <dbReference type="NCBI Taxonomy" id="2850323"/>
    <lineage>
        <taxon>Bacteria</taxon>
        <taxon>Bacillati</taxon>
        <taxon>Bacillota</taxon>
        <taxon>Clostridia</taxon>
        <taxon>Lachnospirales</taxon>
        <taxon>Lachnospiraceae</taxon>
        <taxon>Diplocloster</taxon>
    </lineage>
</organism>
<protein>
    <submittedName>
        <fullName evidence="1">Uncharacterized protein</fullName>
    </submittedName>
</protein>
<dbReference type="AlphaFoldDB" id="A0A949K7Z1"/>